<evidence type="ECO:0000313" key="3">
    <source>
        <dbReference type="Proteomes" id="UP000322000"/>
    </source>
</evidence>
<keyword evidence="2" id="KW-0812">Transmembrane</keyword>
<accession>A0A7E5VIY0</accession>
<dbReference type="RefSeq" id="XP_026728260.1">
    <property type="nucleotide sequence ID" value="XM_026872459.1"/>
</dbReference>
<feature type="region of interest" description="Disordered" evidence="1">
    <location>
        <begin position="66"/>
        <end position="90"/>
    </location>
</feature>
<keyword evidence="2" id="KW-0472">Membrane</keyword>
<dbReference type="AlphaFoldDB" id="A0A7E5VIY0"/>
<evidence type="ECO:0000313" key="4">
    <source>
        <dbReference type="RefSeq" id="XP_026728260.1"/>
    </source>
</evidence>
<sequence length="291" mass="33657">MSEQKYLYLLLLSLNITFSICYVNYEIFRGFDIAKHSHPTTAVSTNRHNLFLVKFLTNSSFPHLNVTTSNTNSTNSTKPTPRPKYRPKTKAKVKKRVNKKCPETESPMNIGTYEVPTQRDLVQYTKRILMKFFNSYHEKTLFLLKDIKEATRATMEFEKRCNSGKAKISYRECVKQVSKKCVAITKDLVASLEKQKMEVVALTQEKICDMNSMRIDPIELIKILAMDEATMSFALPAFLRLLGGCSSYCFMESPPDRRPRLRQLTDQDLVVRHFLTSKNYVQLINDTTTYV</sequence>
<gene>
    <name evidence="4" type="primary">LOC113494224</name>
</gene>
<dbReference type="InParanoid" id="A0A7E5VIY0"/>
<evidence type="ECO:0000256" key="2">
    <source>
        <dbReference type="SAM" id="Phobius"/>
    </source>
</evidence>
<dbReference type="Proteomes" id="UP000322000">
    <property type="component" value="Chromosome 5"/>
</dbReference>
<dbReference type="OrthoDB" id="7348472at2759"/>
<keyword evidence="3" id="KW-1185">Reference proteome</keyword>
<organism evidence="3 4">
    <name type="scientific">Trichoplusia ni</name>
    <name type="common">Cabbage looper</name>
    <dbReference type="NCBI Taxonomy" id="7111"/>
    <lineage>
        <taxon>Eukaryota</taxon>
        <taxon>Metazoa</taxon>
        <taxon>Ecdysozoa</taxon>
        <taxon>Arthropoda</taxon>
        <taxon>Hexapoda</taxon>
        <taxon>Insecta</taxon>
        <taxon>Pterygota</taxon>
        <taxon>Neoptera</taxon>
        <taxon>Endopterygota</taxon>
        <taxon>Lepidoptera</taxon>
        <taxon>Glossata</taxon>
        <taxon>Ditrysia</taxon>
        <taxon>Noctuoidea</taxon>
        <taxon>Noctuidae</taxon>
        <taxon>Plusiinae</taxon>
        <taxon>Trichoplusia</taxon>
    </lineage>
</organism>
<feature type="compositionally biased region" description="Low complexity" evidence="1">
    <location>
        <begin position="67"/>
        <end position="79"/>
    </location>
</feature>
<keyword evidence="2" id="KW-1133">Transmembrane helix</keyword>
<protein>
    <submittedName>
        <fullName evidence="4">Uncharacterized protein LOC113494224 isoform X1</fullName>
    </submittedName>
</protein>
<feature type="compositionally biased region" description="Basic residues" evidence="1">
    <location>
        <begin position="81"/>
        <end position="90"/>
    </location>
</feature>
<evidence type="ECO:0000256" key="1">
    <source>
        <dbReference type="SAM" id="MobiDB-lite"/>
    </source>
</evidence>
<dbReference type="KEGG" id="tnl:113494224"/>
<proteinExistence type="predicted"/>
<feature type="transmembrane region" description="Helical" evidence="2">
    <location>
        <begin position="6"/>
        <end position="25"/>
    </location>
</feature>
<dbReference type="GeneID" id="113494224"/>
<reference evidence="4" key="1">
    <citation type="submission" date="2025-08" db="UniProtKB">
        <authorList>
            <consortium name="RefSeq"/>
        </authorList>
    </citation>
    <scope>IDENTIFICATION</scope>
</reference>
<name>A0A7E5VIY0_TRINI</name>